<evidence type="ECO:0000256" key="1">
    <source>
        <dbReference type="SAM" id="MobiDB-lite"/>
    </source>
</evidence>
<proteinExistence type="predicted"/>
<dbReference type="Proteomes" id="UP000226031">
    <property type="component" value="Unassembled WGS sequence"/>
</dbReference>
<gene>
    <name evidence="2" type="ORF">GX50_09001</name>
</gene>
<dbReference type="EMBL" id="PDND01001145">
    <property type="protein sequence ID" value="PGH16514.1"/>
    <property type="molecule type" value="Genomic_DNA"/>
</dbReference>
<reference evidence="2 3" key="1">
    <citation type="submission" date="2017-10" db="EMBL/GenBank/DDBJ databases">
        <title>Comparative genomics in systemic dimorphic fungi from Ajellomycetaceae.</title>
        <authorList>
            <person name="Munoz J.F."/>
            <person name="Mcewen J.G."/>
            <person name="Clay O.K."/>
            <person name="Cuomo C.A."/>
        </authorList>
    </citation>
    <scope>NUCLEOTIDE SEQUENCE [LARGE SCALE GENOMIC DNA]</scope>
    <source>
        <strain evidence="2 3">UAMH4076</strain>
    </source>
</reference>
<protein>
    <submittedName>
        <fullName evidence="2">Uncharacterized protein</fullName>
    </submittedName>
</protein>
<comment type="caution">
    <text evidence="2">The sequence shown here is derived from an EMBL/GenBank/DDBJ whole genome shotgun (WGS) entry which is preliminary data.</text>
</comment>
<sequence>MASNTGAATRRSTRQFNDTQIKQSIGCDDDALRAIKNVFNDNFIRNDAIYQSLSKPEFNEEVKIQAYINVIEECINQNKLLMADIPRKWRDAAHTDPLGQKFTARHGLRMALKNRVYNRTKTERHKEKVLAQAGVLKTPSQLPETHSSGLNTSHQPSSNTTDTYNSKNNKPAEVVNQFPLTPAQDTGSATTPNLCSQILGTSPMVIRSRPSSVIGLDDHNIFPTFPSAGGAASFTRPSRQPPSASPDMAEWVNQITLVTANPYADDEDETQ</sequence>
<accession>A0A2B7XXK0</accession>
<organism evidence="2 3">
    <name type="scientific">[Emmonsia] crescens</name>
    <dbReference type="NCBI Taxonomy" id="73230"/>
    <lineage>
        <taxon>Eukaryota</taxon>
        <taxon>Fungi</taxon>
        <taxon>Dikarya</taxon>
        <taxon>Ascomycota</taxon>
        <taxon>Pezizomycotina</taxon>
        <taxon>Eurotiomycetes</taxon>
        <taxon>Eurotiomycetidae</taxon>
        <taxon>Onygenales</taxon>
        <taxon>Ajellomycetaceae</taxon>
        <taxon>Emergomyces</taxon>
    </lineage>
</organism>
<keyword evidence="3" id="KW-1185">Reference proteome</keyword>
<feature type="non-terminal residue" evidence="2">
    <location>
        <position position="271"/>
    </location>
</feature>
<evidence type="ECO:0000313" key="3">
    <source>
        <dbReference type="Proteomes" id="UP000226031"/>
    </source>
</evidence>
<name>A0A2B7XXK0_9EURO</name>
<feature type="compositionally biased region" description="Polar residues" evidence="1">
    <location>
        <begin position="138"/>
        <end position="169"/>
    </location>
</feature>
<feature type="region of interest" description="Disordered" evidence="1">
    <location>
        <begin position="134"/>
        <end position="170"/>
    </location>
</feature>
<evidence type="ECO:0000313" key="2">
    <source>
        <dbReference type="EMBL" id="PGH16514.1"/>
    </source>
</evidence>
<dbReference type="AlphaFoldDB" id="A0A2B7XXK0"/>